<accession>A0A9W3CUQ4</accession>
<keyword evidence="1" id="KW-1185">Reference proteome</keyword>
<sequence>MFPDLSSLETLSIRGVQWCWDALTTILQQARDVKYLFMKVEFTGNEAALRPFPEIYFVEFFNNHPKLQKFDIHGAMFAALCRENSLKKVETGFAIRCLEEVVITVRSLLNAERKNTLELLCDMSETNGDTGFTDDQ</sequence>
<dbReference type="KEGG" id="rsz:130504371"/>
<name>A0A9W3CUQ4_RAPSA</name>
<dbReference type="Proteomes" id="UP000504610">
    <property type="component" value="Unplaced"/>
</dbReference>
<dbReference type="GeneID" id="130504371"/>
<organism evidence="1 2">
    <name type="scientific">Raphanus sativus</name>
    <name type="common">Radish</name>
    <name type="synonym">Raphanus raphanistrum var. sativus</name>
    <dbReference type="NCBI Taxonomy" id="3726"/>
    <lineage>
        <taxon>Eukaryota</taxon>
        <taxon>Viridiplantae</taxon>
        <taxon>Streptophyta</taxon>
        <taxon>Embryophyta</taxon>
        <taxon>Tracheophyta</taxon>
        <taxon>Spermatophyta</taxon>
        <taxon>Magnoliopsida</taxon>
        <taxon>eudicotyledons</taxon>
        <taxon>Gunneridae</taxon>
        <taxon>Pentapetalae</taxon>
        <taxon>rosids</taxon>
        <taxon>malvids</taxon>
        <taxon>Brassicales</taxon>
        <taxon>Brassicaceae</taxon>
        <taxon>Brassiceae</taxon>
        <taxon>Raphanus</taxon>
    </lineage>
</organism>
<gene>
    <name evidence="2" type="primary">LOC130504371</name>
</gene>
<proteinExistence type="predicted"/>
<reference evidence="2" key="1">
    <citation type="submission" date="2025-08" db="UniProtKB">
        <authorList>
            <consortium name="RefSeq"/>
        </authorList>
    </citation>
    <scope>IDENTIFICATION</scope>
    <source>
        <tissue evidence="2">Leaf</tissue>
    </source>
</reference>
<evidence type="ECO:0000313" key="2">
    <source>
        <dbReference type="RefSeq" id="XP_056854973.1"/>
    </source>
</evidence>
<protein>
    <submittedName>
        <fullName evidence="2">F-box protein At1g10780-like</fullName>
    </submittedName>
</protein>
<dbReference type="AlphaFoldDB" id="A0A9W3CUQ4"/>
<evidence type="ECO:0000313" key="1">
    <source>
        <dbReference type="Proteomes" id="UP000504610"/>
    </source>
</evidence>
<dbReference type="OrthoDB" id="9973021at2759"/>
<dbReference type="RefSeq" id="XP_056854973.1">
    <property type="nucleotide sequence ID" value="XM_056998993.1"/>
</dbReference>